<protein>
    <submittedName>
        <fullName evidence="4">Uncharacterized protein</fullName>
    </submittedName>
</protein>
<gene>
    <name evidence="2" type="ORF">UFOVP1008_46</name>
    <name evidence="3" type="ORF">UFOVP1160_53</name>
    <name evidence="4" type="ORF">UFOVP1352_50</name>
</gene>
<organism evidence="4">
    <name type="scientific">uncultured Caudovirales phage</name>
    <dbReference type="NCBI Taxonomy" id="2100421"/>
    <lineage>
        <taxon>Viruses</taxon>
        <taxon>Duplodnaviria</taxon>
        <taxon>Heunggongvirae</taxon>
        <taxon>Uroviricota</taxon>
        <taxon>Caudoviricetes</taxon>
        <taxon>Peduoviridae</taxon>
        <taxon>Maltschvirus</taxon>
        <taxon>Maltschvirus maltsch</taxon>
    </lineage>
</organism>
<name>A0A6J5S3Q8_9CAUD</name>
<evidence type="ECO:0000313" key="2">
    <source>
        <dbReference type="EMBL" id="CAB4177762.1"/>
    </source>
</evidence>
<feature type="region of interest" description="Disordered" evidence="1">
    <location>
        <begin position="1"/>
        <end position="23"/>
    </location>
</feature>
<dbReference type="EMBL" id="LR797110">
    <property type="protein sequence ID" value="CAB4187575.1"/>
    <property type="molecule type" value="Genomic_DNA"/>
</dbReference>
<dbReference type="EMBL" id="LR797301">
    <property type="protein sequence ID" value="CAB4200459.1"/>
    <property type="molecule type" value="Genomic_DNA"/>
</dbReference>
<proteinExistence type="predicted"/>
<accession>A0A6J5S3Q8</accession>
<evidence type="ECO:0000313" key="3">
    <source>
        <dbReference type="EMBL" id="CAB4187575.1"/>
    </source>
</evidence>
<sequence>MNDNDSNQKPARKPRQAPRLPLTREELLSLGEASARELQSTVFNVAVRDAIESWLDRIVSSSPEETALRESMYFHIRGLNGALQEFPGYINAARSMTEVESAEEFSAEAAWLRSMSSPMQ</sequence>
<dbReference type="EMBL" id="LR796954">
    <property type="protein sequence ID" value="CAB4177762.1"/>
    <property type="molecule type" value="Genomic_DNA"/>
</dbReference>
<reference evidence="4" key="1">
    <citation type="submission" date="2020-05" db="EMBL/GenBank/DDBJ databases">
        <authorList>
            <person name="Chiriac C."/>
            <person name="Salcher M."/>
            <person name="Ghai R."/>
            <person name="Kavagutti S V."/>
        </authorList>
    </citation>
    <scope>NUCLEOTIDE SEQUENCE</scope>
</reference>
<evidence type="ECO:0000256" key="1">
    <source>
        <dbReference type="SAM" id="MobiDB-lite"/>
    </source>
</evidence>
<evidence type="ECO:0000313" key="4">
    <source>
        <dbReference type="EMBL" id="CAB4200459.1"/>
    </source>
</evidence>